<dbReference type="Gene3D" id="3.40.50.1100">
    <property type="match status" value="2"/>
</dbReference>
<dbReference type="GO" id="GO:0006567">
    <property type="term" value="P:L-threonine catabolic process"/>
    <property type="evidence" value="ECO:0007669"/>
    <property type="project" value="TreeGrafter"/>
</dbReference>
<evidence type="ECO:0000259" key="4">
    <source>
        <dbReference type="Pfam" id="PF00291"/>
    </source>
</evidence>
<sequence>MIDDSDVRQAARRLTGLVRRTPMVDVASGATPLWLKCEFMQYTGSFKARGALNRVLSAREDGELDPGVGIVVASGGNAGLANAYAAAHVGVPATVFVPESAPIVKVDRIRRYGADVRRVGTEYAHAYDAAVRHAEDVGAVFCHAYDQPAIAAGAGTLALEVLEDRPSVDVVVVAVGGGGLLAGVLAGLEGRARVVAVEPQTIPTLNAALAQGYPVDVAVSGVAADSLGARRVGDICWDVVSRFPVTSVLVSDDDVVAARAALWDDYRIAAEYGGATAFAALHSGSYVPAAGERVAVVVCGANTDPATLT</sequence>
<dbReference type="EMBL" id="JACKVK010000022">
    <property type="protein sequence ID" value="MCV7424789.1"/>
    <property type="molecule type" value="Genomic_DNA"/>
</dbReference>
<accession>A0A9X3BWL5</accession>
<dbReference type="InterPro" id="IPR050147">
    <property type="entry name" value="Ser/Thr_Dehydratase"/>
</dbReference>
<organism evidence="5 6">
    <name type="scientific">Mycobacterium yunnanensis</name>
    <dbReference type="NCBI Taxonomy" id="368477"/>
    <lineage>
        <taxon>Bacteria</taxon>
        <taxon>Bacillati</taxon>
        <taxon>Actinomycetota</taxon>
        <taxon>Actinomycetes</taxon>
        <taxon>Mycobacteriales</taxon>
        <taxon>Mycobacteriaceae</taxon>
        <taxon>Mycobacterium</taxon>
    </lineage>
</organism>
<dbReference type="InterPro" id="IPR000634">
    <property type="entry name" value="Ser/Thr_deHydtase_PyrdxlP-BS"/>
</dbReference>
<evidence type="ECO:0000313" key="6">
    <source>
        <dbReference type="Proteomes" id="UP001141629"/>
    </source>
</evidence>
<gene>
    <name evidence="5" type="ORF">H7K45_30045</name>
</gene>
<dbReference type="NCBIfam" id="NF006094">
    <property type="entry name" value="PRK08246.1"/>
    <property type="match status" value="1"/>
</dbReference>
<keyword evidence="6" id="KW-1185">Reference proteome</keyword>
<proteinExistence type="predicted"/>
<dbReference type="InterPro" id="IPR036052">
    <property type="entry name" value="TrpB-like_PALP_sf"/>
</dbReference>
<comment type="cofactor">
    <cofactor evidence="1">
        <name>pyridoxal 5'-phosphate</name>
        <dbReference type="ChEBI" id="CHEBI:597326"/>
    </cofactor>
</comment>
<dbReference type="RefSeq" id="WP_263999875.1">
    <property type="nucleotide sequence ID" value="NZ_JACKVK010000022.1"/>
</dbReference>
<keyword evidence="2" id="KW-0663">Pyridoxal phosphate</keyword>
<dbReference type="Proteomes" id="UP001141629">
    <property type="component" value="Unassembled WGS sequence"/>
</dbReference>
<keyword evidence="3" id="KW-0456">Lyase</keyword>
<reference evidence="5" key="2">
    <citation type="journal article" date="2022" name="BMC Genomics">
        <title>Comparative genome analysis of mycobacteria focusing on tRNA and non-coding RNA.</title>
        <authorList>
            <person name="Behra P.R.K."/>
            <person name="Pettersson B.M.F."/>
            <person name="Ramesh M."/>
            <person name="Das S."/>
            <person name="Dasgupta S."/>
            <person name="Kirsebom L.A."/>
        </authorList>
    </citation>
    <scope>NUCLEOTIDE SEQUENCE</scope>
    <source>
        <strain evidence="5">DSM 44838</strain>
    </source>
</reference>
<dbReference type="Pfam" id="PF00291">
    <property type="entry name" value="PALP"/>
    <property type="match status" value="1"/>
</dbReference>
<dbReference type="GO" id="GO:0003941">
    <property type="term" value="F:L-serine ammonia-lyase activity"/>
    <property type="evidence" value="ECO:0007669"/>
    <property type="project" value="TreeGrafter"/>
</dbReference>
<evidence type="ECO:0000256" key="2">
    <source>
        <dbReference type="ARBA" id="ARBA00022898"/>
    </source>
</evidence>
<dbReference type="SUPFAM" id="SSF53686">
    <property type="entry name" value="Tryptophan synthase beta subunit-like PLP-dependent enzymes"/>
    <property type="match status" value="1"/>
</dbReference>
<dbReference type="PANTHER" id="PTHR48078">
    <property type="entry name" value="THREONINE DEHYDRATASE, MITOCHONDRIAL-RELATED"/>
    <property type="match status" value="1"/>
</dbReference>
<feature type="domain" description="Tryptophan synthase beta chain-like PALP" evidence="4">
    <location>
        <begin position="15"/>
        <end position="300"/>
    </location>
</feature>
<dbReference type="GO" id="GO:0004794">
    <property type="term" value="F:threonine deaminase activity"/>
    <property type="evidence" value="ECO:0007669"/>
    <property type="project" value="TreeGrafter"/>
</dbReference>
<dbReference type="GO" id="GO:0006565">
    <property type="term" value="P:L-serine catabolic process"/>
    <property type="evidence" value="ECO:0007669"/>
    <property type="project" value="TreeGrafter"/>
</dbReference>
<dbReference type="PANTHER" id="PTHR48078:SF6">
    <property type="entry name" value="L-THREONINE DEHYDRATASE CATABOLIC TDCB"/>
    <property type="match status" value="1"/>
</dbReference>
<dbReference type="PROSITE" id="PS00165">
    <property type="entry name" value="DEHYDRATASE_SER_THR"/>
    <property type="match status" value="1"/>
</dbReference>
<reference evidence="5" key="1">
    <citation type="submission" date="2020-07" db="EMBL/GenBank/DDBJ databases">
        <authorList>
            <person name="Pettersson B.M.F."/>
            <person name="Behra P.R.K."/>
            <person name="Ramesh M."/>
            <person name="Das S."/>
            <person name="Dasgupta S."/>
            <person name="Kirsebom L.A."/>
        </authorList>
    </citation>
    <scope>NUCLEOTIDE SEQUENCE</scope>
    <source>
        <strain evidence="5">DSM 44838</strain>
    </source>
</reference>
<evidence type="ECO:0000313" key="5">
    <source>
        <dbReference type="EMBL" id="MCV7424789.1"/>
    </source>
</evidence>
<comment type="caution">
    <text evidence="5">The sequence shown here is derived from an EMBL/GenBank/DDBJ whole genome shotgun (WGS) entry which is preliminary data.</text>
</comment>
<dbReference type="GO" id="GO:0030170">
    <property type="term" value="F:pyridoxal phosphate binding"/>
    <property type="evidence" value="ECO:0007669"/>
    <property type="project" value="InterPro"/>
</dbReference>
<dbReference type="GO" id="GO:0009097">
    <property type="term" value="P:isoleucine biosynthetic process"/>
    <property type="evidence" value="ECO:0007669"/>
    <property type="project" value="TreeGrafter"/>
</dbReference>
<evidence type="ECO:0000256" key="1">
    <source>
        <dbReference type="ARBA" id="ARBA00001933"/>
    </source>
</evidence>
<name>A0A9X3BWL5_9MYCO</name>
<protein>
    <submittedName>
        <fullName evidence="5">Threonine/serine dehydratase</fullName>
    </submittedName>
</protein>
<dbReference type="AlphaFoldDB" id="A0A9X3BWL5"/>
<evidence type="ECO:0000256" key="3">
    <source>
        <dbReference type="ARBA" id="ARBA00023239"/>
    </source>
</evidence>
<dbReference type="InterPro" id="IPR001926">
    <property type="entry name" value="TrpB-like_PALP"/>
</dbReference>